<feature type="transmembrane region" description="Helical" evidence="8">
    <location>
        <begin position="171"/>
        <end position="189"/>
    </location>
</feature>
<dbReference type="Pfam" id="PF05875">
    <property type="entry name" value="Ceramidase"/>
    <property type="match status" value="1"/>
</dbReference>
<keyword evidence="2 8" id="KW-0812">Transmembrane</keyword>
<comment type="subcellular location">
    <subcellularLocation>
        <location evidence="1">Membrane</location>
        <topology evidence="1">Multi-pass membrane protein</topology>
    </subcellularLocation>
</comment>
<evidence type="ECO:0000256" key="6">
    <source>
        <dbReference type="PIRSR" id="PIRSR608901-1"/>
    </source>
</evidence>
<dbReference type="eggNOG" id="ENOG5032TAD">
    <property type="taxonomic scope" value="Bacteria"/>
</dbReference>
<reference evidence="9 10" key="1">
    <citation type="journal article" date="2014" name="PLoS ONE">
        <title>Genome Information of Methylobacterium oryzae, a Plant-Probiotic Methylotroph in the Phyllosphere.</title>
        <authorList>
            <person name="Kwak M.J."/>
            <person name="Jeong H."/>
            <person name="Madhaiyan M."/>
            <person name="Lee Y."/>
            <person name="Sa T.M."/>
            <person name="Oh T.K."/>
            <person name="Kim J.F."/>
        </authorList>
    </citation>
    <scope>NUCLEOTIDE SEQUENCE [LARGE SCALE GENOMIC DNA]</scope>
    <source>
        <strain evidence="9 10">CBMB20</strain>
    </source>
</reference>
<name>A0A089NUH3_9HYPH</name>
<dbReference type="GO" id="GO:0016020">
    <property type="term" value="C:membrane"/>
    <property type="evidence" value="ECO:0007669"/>
    <property type="project" value="UniProtKB-SubCell"/>
</dbReference>
<accession>A0A089NUH3</accession>
<evidence type="ECO:0000256" key="1">
    <source>
        <dbReference type="ARBA" id="ARBA00004141"/>
    </source>
</evidence>
<dbReference type="STRING" id="693986.MOC_3287"/>
<dbReference type="GO" id="GO:0016811">
    <property type="term" value="F:hydrolase activity, acting on carbon-nitrogen (but not peptide) bonds, in linear amides"/>
    <property type="evidence" value="ECO:0007669"/>
    <property type="project" value="InterPro"/>
</dbReference>
<keyword evidence="6" id="KW-0106">Calcium</keyword>
<evidence type="ECO:0000313" key="10">
    <source>
        <dbReference type="Proteomes" id="UP000029492"/>
    </source>
</evidence>
<dbReference type="InterPro" id="IPR008901">
    <property type="entry name" value="ACER"/>
</dbReference>
<feature type="binding site" evidence="6">
    <location>
        <position position="21"/>
    </location>
    <ligand>
        <name>Ca(2+)</name>
        <dbReference type="ChEBI" id="CHEBI:29108"/>
    </ligand>
</feature>
<evidence type="ECO:0000256" key="8">
    <source>
        <dbReference type="SAM" id="Phobius"/>
    </source>
</evidence>
<feature type="binding site" evidence="7">
    <location>
        <position position="202"/>
    </location>
    <ligand>
        <name>Zn(2+)</name>
        <dbReference type="ChEBI" id="CHEBI:29105"/>
        <note>catalytic</note>
    </ligand>
</feature>
<evidence type="ECO:0000313" key="9">
    <source>
        <dbReference type="EMBL" id="AIQ91042.1"/>
    </source>
</evidence>
<keyword evidence="3" id="KW-0378">Hydrolase</keyword>
<evidence type="ECO:0000256" key="5">
    <source>
        <dbReference type="ARBA" id="ARBA00023136"/>
    </source>
</evidence>
<evidence type="ECO:0000256" key="3">
    <source>
        <dbReference type="ARBA" id="ARBA00022801"/>
    </source>
</evidence>
<protein>
    <submittedName>
        <fullName evidence="9">Protein of unassigned function</fullName>
    </submittedName>
</protein>
<dbReference type="GO" id="GO:0006672">
    <property type="term" value="P:ceramide metabolic process"/>
    <property type="evidence" value="ECO:0007669"/>
    <property type="project" value="InterPro"/>
</dbReference>
<evidence type="ECO:0000256" key="4">
    <source>
        <dbReference type="ARBA" id="ARBA00022989"/>
    </source>
</evidence>
<feature type="transmembrane region" description="Helical" evidence="8">
    <location>
        <begin position="104"/>
        <end position="122"/>
    </location>
</feature>
<feature type="transmembrane region" description="Helical" evidence="8">
    <location>
        <begin position="51"/>
        <end position="69"/>
    </location>
</feature>
<organism evidence="9 10">
    <name type="scientific">Methylobacterium oryzae CBMB20</name>
    <dbReference type="NCBI Taxonomy" id="693986"/>
    <lineage>
        <taxon>Bacteria</taxon>
        <taxon>Pseudomonadati</taxon>
        <taxon>Pseudomonadota</taxon>
        <taxon>Alphaproteobacteria</taxon>
        <taxon>Hyphomicrobiales</taxon>
        <taxon>Methylobacteriaceae</taxon>
        <taxon>Methylobacterium</taxon>
    </lineage>
</organism>
<keyword evidence="7" id="KW-0862">Zinc</keyword>
<keyword evidence="4 8" id="KW-1133">Transmembrane helix</keyword>
<dbReference type="KEGG" id="mor:MOC_3287"/>
<keyword evidence="6" id="KW-0479">Metal-binding</keyword>
<sequence>MDWFEPVRAYCERGGPQFWAEPANALSNAAFLVAAAAAARRASAAEPPDRAGLVLSALVAVVGIGSFLFHTLAVYWSMLADVIPIALFIYAYLALALRRFLRLAPIRVAAATGGFALLGFALTPVLDGLTGLDVARLTNGSVDYLPALLALFGIAGAVTRRPEERFLGTGRRLAGIGLLFLISLAARTADQAACTLLPTGTHPLWHVLNAVILYALVATAVRHRESAG</sequence>
<evidence type="ECO:0000256" key="7">
    <source>
        <dbReference type="PIRSR" id="PIRSR608901-2"/>
    </source>
</evidence>
<dbReference type="AlphaFoldDB" id="A0A089NUH3"/>
<feature type="transmembrane region" description="Helical" evidence="8">
    <location>
        <begin position="142"/>
        <end position="159"/>
    </location>
</feature>
<feature type="binding site" evidence="7">
    <location>
        <position position="206"/>
    </location>
    <ligand>
        <name>Zn(2+)</name>
        <dbReference type="ChEBI" id="CHEBI:29105"/>
        <note>catalytic</note>
    </ligand>
</feature>
<keyword evidence="10" id="KW-1185">Reference proteome</keyword>
<feature type="transmembrane region" description="Helical" evidence="8">
    <location>
        <begin position="204"/>
        <end position="221"/>
    </location>
</feature>
<gene>
    <name evidence="9" type="ORF">MOC_3287</name>
</gene>
<evidence type="ECO:0000256" key="2">
    <source>
        <dbReference type="ARBA" id="ARBA00022692"/>
    </source>
</evidence>
<dbReference type="EMBL" id="CP003811">
    <property type="protein sequence ID" value="AIQ91042.1"/>
    <property type="molecule type" value="Genomic_DNA"/>
</dbReference>
<dbReference type="Proteomes" id="UP000029492">
    <property type="component" value="Chromosome"/>
</dbReference>
<dbReference type="GO" id="GO:0046872">
    <property type="term" value="F:metal ion binding"/>
    <property type="evidence" value="ECO:0007669"/>
    <property type="project" value="UniProtKB-KW"/>
</dbReference>
<keyword evidence="5 8" id="KW-0472">Membrane</keyword>
<comment type="cofactor">
    <cofactor evidence="7">
        <name>Zn(2+)</name>
        <dbReference type="ChEBI" id="CHEBI:29105"/>
    </cofactor>
</comment>
<proteinExistence type="predicted"/>
<feature type="transmembrane region" description="Helical" evidence="8">
    <location>
        <begin position="75"/>
        <end position="97"/>
    </location>
</feature>
<dbReference type="HOGENOM" id="CLU_068425_0_0_5"/>
<dbReference type="RefSeq" id="WP_043758121.1">
    <property type="nucleotide sequence ID" value="NZ_CP003811.1"/>
</dbReference>
<feature type="binding site" evidence="7">
    <location>
        <position position="70"/>
    </location>
    <ligand>
        <name>Zn(2+)</name>
        <dbReference type="ChEBI" id="CHEBI:29105"/>
        <note>catalytic</note>
    </ligand>
</feature>